<protein>
    <submittedName>
        <fullName evidence="3">Solute carrier organic anion transporter family member</fullName>
    </submittedName>
</protein>
<evidence type="ECO:0000256" key="1">
    <source>
        <dbReference type="ARBA" id="ARBA00023157"/>
    </source>
</evidence>
<feature type="transmembrane region" description="Helical" evidence="2">
    <location>
        <begin position="497"/>
        <end position="515"/>
    </location>
</feature>
<feature type="transmembrane region" description="Helical" evidence="2">
    <location>
        <begin position="424"/>
        <end position="444"/>
    </location>
</feature>
<reference evidence="3" key="1">
    <citation type="journal article" date="2020" name="Ecol. Evol.">
        <title>Genome structure and content of the rice root-knot nematode (Meloidogyne graminicola).</title>
        <authorList>
            <person name="Phan N.T."/>
            <person name="Danchin E.G.J."/>
            <person name="Klopp C."/>
            <person name="Perfus-Barbeoch L."/>
            <person name="Kozlowski D.K."/>
            <person name="Koutsovoulos G.D."/>
            <person name="Lopez-Roques C."/>
            <person name="Bouchez O."/>
            <person name="Zahm M."/>
            <person name="Besnard G."/>
            <person name="Bellafiore S."/>
        </authorList>
    </citation>
    <scope>NUCLEOTIDE SEQUENCE</scope>
    <source>
        <strain evidence="3">VN-18</strain>
    </source>
</reference>
<gene>
    <name evidence="3" type="ORF">Mgra_00003496</name>
</gene>
<dbReference type="PANTHER" id="PTHR11388">
    <property type="entry name" value="ORGANIC ANION TRANSPORTER"/>
    <property type="match status" value="1"/>
</dbReference>
<dbReference type="GO" id="GO:0015347">
    <property type="term" value="F:sodium-independent organic anion transmembrane transporter activity"/>
    <property type="evidence" value="ECO:0007669"/>
    <property type="project" value="TreeGrafter"/>
</dbReference>
<proteinExistence type="predicted"/>
<feature type="transmembrane region" description="Helical" evidence="2">
    <location>
        <begin position="199"/>
        <end position="220"/>
    </location>
</feature>
<dbReference type="SUPFAM" id="SSF103473">
    <property type="entry name" value="MFS general substrate transporter"/>
    <property type="match status" value="1"/>
</dbReference>
<dbReference type="InterPro" id="IPR004156">
    <property type="entry name" value="OATP"/>
</dbReference>
<keyword evidence="1" id="KW-1015">Disulfide bond</keyword>
<dbReference type="EMBL" id="JABEBT010000023">
    <property type="protein sequence ID" value="KAF7637108.1"/>
    <property type="molecule type" value="Genomic_DNA"/>
</dbReference>
<feature type="transmembrane region" description="Helical" evidence="2">
    <location>
        <begin position="131"/>
        <end position="151"/>
    </location>
</feature>
<feature type="transmembrane region" description="Helical" evidence="2">
    <location>
        <begin position="300"/>
        <end position="320"/>
    </location>
</feature>
<feature type="transmembrane region" description="Helical" evidence="2">
    <location>
        <begin position="17"/>
        <end position="38"/>
    </location>
</feature>
<keyword evidence="2" id="KW-1133">Transmembrane helix</keyword>
<evidence type="ECO:0000256" key="2">
    <source>
        <dbReference type="SAM" id="Phobius"/>
    </source>
</evidence>
<sequence>MTQLIIFLILMIKAFNLHYSLLTLINYFFINQFILYIYSSKMKFTRKNNKLEETPEYFEQKQSSEKKLENGEIILKQPGTSEEIKHTSSLQNTPSFKSVYEEDIDELEIPLKCGIGSCVPNWLQKLHTAKWLLFFLGICAFNQSFVINAIFPVDLSTLEKRFHMTSTQTGIISSWYDFAVLLAVFPVCHWGNIGHKGRWIGIGSLIMGFGSLISSMPHFISSPWPIDSLNSSDYGQCTNRIDQNEHCKSRRLGLFDAWYMNPYFLIFLLGQTFHGFGATPLFSLGTAYLDENVSQKSSPVYLAIHSMLTSIGPIFGLFIGGRLLQVYDDFERVDISKIPMKNSRDPRWVGAWWIGFLCCAIASGFISIPIMLFARELPEAKKHRAKDVNQVHANSHMDTNDQLLKEKKNISQLMRGCLNILRNPTFVAVMAIGNFEAIILNGFSAFMPKILETILSTTPTIGSYLSSVVIFAAAAGVMLGGMMVRQMNLQVGGMLKMILVCHLVALAFIFCLLVQCPSREFVGITLGYDRQKPKPGLTYFSACYAGCEYKEEIPSMGTVWRNCHCIADKELRPLLTSKNITTENNITINPFMDKSPSMATGFCTKDCGWSLYLFLVLLFFSVVASFASGIPNQQIMLRVIPFHQRIACIRLLGVHDQYRLAWTIMAVAVVCKLMAVAMSVQTTDSRGPLSLVRYSVVNDDRTKQGAIHSTALSSDSTASALYKE</sequence>
<keyword evidence="4" id="KW-1185">Reference proteome</keyword>
<dbReference type="Proteomes" id="UP000605970">
    <property type="component" value="Unassembled WGS sequence"/>
</dbReference>
<organism evidence="3 4">
    <name type="scientific">Meloidogyne graminicola</name>
    <dbReference type="NCBI Taxonomy" id="189291"/>
    <lineage>
        <taxon>Eukaryota</taxon>
        <taxon>Metazoa</taxon>
        <taxon>Ecdysozoa</taxon>
        <taxon>Nematoda</taxon>
        <taxon>Chromadorea</taxon>
        <taxon>Rhabditida</taxon>
        <taxon>Tylenchina</taxon>
        <taxon>Tylenchomorpha</taxon>
        <taxon>Tylenchoidea</taxon>
        <taxon>Meloidogynidae</taxon>
        <taxon>Meloidogyninae</taxon>
        <taxon>Meloidogyne</taxon>
    </lineage>
</organism>
<dbReference type="Pfam" id="PF03137">
    <property type="entry name" value="OATP"/>
    <property type="match status" value="1"/>
</dbReference>
<feature type="transmembrane region" description="Helical" evidence="2">
    <location>
        <begin position="350"/>
        <end position="374"/>
    </location>
</feature>
<feature type="transmembrane region" description="Helical" evidence="2">
    <location>
        <begin position="263"/>
        <end position="288"/>
    </location>
</feature>
<dbReference type="GO" id="GO:0043252">
    <property type="term" value="P:sodium-independent organic anion transport"/>
    <property type="evidence" value="ECO:0007669"/>
    <property type="project" value="TreeGrafter"/>
</dbReference>
<evidence type="ECO:0000313" key="3">
    <source>
        <dbReference type="EMBL" id="KAF7637108.1"/>
    </source>
</evidence>
<dbReference type="GO" id="GO:0016323">
    <property type="term" value="C:basolateral plasma membrane"/>
    <property type="evidence" value="ECO:0007669"/>
    <property type="project" value="TreeGrafter"/>
</dbReference>
<keyword evidence="2" id="KW-0472">Membrane</keyword>
<comment type="caution">
    <text evidence="3">The sequence shown here is derived from an EMBL/GenBank/DDBJ whole genome shotgun (WGS) entry which is preliminary data.</text>
</comment>
<feature type="transmembrane region" description="Helical" evidence="2">
    <location>
        <begin position="464"/>
        <end position="485"/>
    </location>
</feature>
<dbReference type="AlphaFoldDB" id="A0A8S9ZV75"/>
<keyword evidence="2" id="KW-0812">Transmembrane</keyword>
<feature type="transmembrane region" description="Helical" evidence="2">
    <location>
        <begin position="609"/>
        <end position="630"/>
    </location>
</feature>
<accession>A0A8S9ZV75</accession>
<name>A0A8S9ZV75_9BILA</name>
<dbReference type="PANTHER" id="PTHR11388:SF100">
    <property type="entry name" value="SOLUTE CARRIER ORGANIC ANION TRANSPORTER FAMILY MEMBER 4A1"/>
    <property type="match status" value="1"/>
</dbReference>
<dbReference type="InterPro" id="IPR036259">
    <property type="entry name" value="MFS_trans_sf"/>
</dbReference>
<feature type="transmembrane region" description="Helical" evidence="2">
    <location>
        <begin position="171"/>
        <end position="192"/>
    </location>
</feature>
<feature type="transmembrane region" description="Helical" evidence="2">
    <location>
        <begin position="660"/>
        <end position="680"/>
    </location>
</feature>
<dbReference type="OrthoDB" id="5062115at2759"/>
<evidence type="ECO:0000313" key="4">
    <source>
        <dbReference type="Proteomes" id="UP000605970"/>
    </source>
</evidence>
<dbReference type="Gene3D" id="1.20.1250.20">
    <property type="entry name" value="MFS general substrate transporter like domains"/>
    <property type="match status" value="1"/>
</dbReference>